<reference evidence="2" key="1">
    <citation type="submission" date="2020-05" db="EMBL/GenBank/DDBJ databases">
        <title>Mycena genomes resolve the evolution of fungal bioluminescence.</title>
        <authorList>
            <person name="Tsai I.J."/>
        </authorList>
    </citation>
    <scope>NUCLEOTIDE SEQUENCE</scope>
    <source>
        <strain evidence="2">110903Hualien_Pintung</strain>
    </source>
</reference>
<organism evidence="2 3">
    <name type="scientific">Mycena chlorophos</name>
    <name type="common">Agaric fungus</name>
    <name type="synonym">Agaricus chlorophos</name>
    <dbReference type="NCBI Taxonomy" id="658473"/>
    <lineage>
        <taxon>Eukaryota</taxon>
        <taxon>Fungi</taxon>
        <taxon>Dikarya</taxon>
        <taxon>Basidiomycota</taxon>
        <taxon>Agaricomycotina</taxon>
        <taxon>Agaricomycetes</taxon>
        <taxon>Agaricomycetidae</taxon>
        <taxon>Agaricales</taxon>
        <taxon>Marasmiineae</taxon>
        <taxon>Mycenaceae</taxon>
        <taxon>Mycena</taxon>
    </lineage>
</organism>
<dbReference type="Gene3D" id="3.30.200.20">
    <property type="entry name" value="Phosphorylase Kinase, domain 1"/>
    <property type="match status" value="1"/>
</dbReference>
<dbReference type="Proteomes" id="UP000613580">
    <property type="component" value="Unassembled WGS sequence"/>
</dbReference>
<dbReference type="OrthoDB" id="2906425at2759"/>
<dbReference type="SUPFAM" id="SSF56112">
    <property type="entry name" value="Protein kinase-like (PK-like)"/>
    <property type="match status" value="1"/>
</dbReference>
<accession>A0A8H6TGN3</accession>
<dbReference type="EMBL" id="JACAZE010000004">
    <property type="protein sequence ID" value="KAF7318530.1"/>
    <property type="molecule type" value="Genomic_DNA"/>
</dbReference>
<sequence length="417" mass="47200">MTASGLSAEEEAELAFLVQYDATLSSVADWLRETLEDELRGPYLRAVRAEVNLDGLQKHAEQFMGRKVTGVHFFGGGHFNIIFLITFGDGTDILARLRIPVLEFLPFRNPFSVVPNVAASLESEIATYRFLERETTIPVPHVHGDFTNPDIAGMPFMLIERARGIVIPDLAECPPQYLQAIAAQLARFENELCKVSFPAVGCLTDDATVGPLVEELSLPTIPADHGPFATSRDFVFAYIDDLQGQLDRVHEWHQRRELFDPEEVLDPQYASKWLSLLRKALEALPAEVDKSDRFRLAHQDPQASNMFVASATDPTITAVFDWQAARTLPTWDTRFGFHINKIWWPKDAEAAVRDSYDSEREPTLPGPFPWLPLLKVLDKNPLYYCGRAALERFMAEWELPEQLEELFVEWKGLITAQ</sequence>
<evidence type="ECO:0000313" key="2">
    <source>
        <dbReference type="EMBL" id="KAF7318530.1"/>
    </source>
</evidence>
<protein>
    <submittedName>
        <fullName evidence="2">APH domain-containing protein</fullName>
    </submittedName>
</protein>
<dbReference type="PANTHER" id="PTHR21310">
    <property type="entry name" value="AMINOGLYCOSIDE PHOSPHOTRANSFERASE-RELATED-RELATED"/>
    <property type="match status" value="1"/>
</dbReference>
<gene>
    <name evidence="2" type="ORF">HMN09_00363000</name>
</gene>
<dbReference type="Pfam" id="PF01636">
    <property type="entry name" value="APH"/>
    <property type="match status" value="1"/>
</dbReference>
<proteinExistence type="predicted"/>
<dbReference type="AlphaFoldDB" id="A0A8H6TGN3"/>
<dbReference type="Gene3D" id="3.90.1200.10">
    <property type="match status" value="1"/>
</dbReference>
<dbReference type="InterPro" id="IPR002575">
    <property type="entry name" value="Aminoglycoside_PTrfase"/>
</dbReference>
<feature type="domain" description="Aminoglycoside phosphotransferase" evidence="1">
    <location>
        <begin position="116"/>
        <end position="327"/>
    </location>
</feature>
<dbReference type="PANTHER" id="PTHR21310:SF15">
    <property type="entry name" value="AMINOGLYCOSIDE PHOSPHOTRANSFERASE DOMAIN-CONTAINING PROTEIN"/>
    <property type="match status" value="1"/>
</dbReference>
<name>A0A8H6TGN3_MYCCL</name>
<dbReference type="InterPro" id="IPR051678">
    <property type="entry name" value="AGP_Transferase"/>
</dbReference>
<evidence type="ECO:0000313" key="3">
    <source>
        <dbReference type="Proteomes" id="UP000613580"/>
    </source>
</evidence>
<comment type="caution">
    <text evidence="2">The sequence shown here is derived from an EMBL/GenBank/DDBJ whole genome shotgun (WGS) entry which is preliminary data.</text>
</comment>
<evidence type="ECO:0000259" key="1">
    <source>
        <dbReference type="Pfam" id="PF01636"/>
    </source>
</evidence>
<dbReference type="InterPro" id="IPR011009">
    <property type="entry name" value="Kinase-like_dom_sf"/>
</dbReference>
<keyword evidence="3" id="KW-1185">Reference proteome</keyword>